<evidence type="ECO:0000313" key="6">
    <source>
        <dbReference type="EMBL" id="AFK19792.1"/>
    </source>
</evidence>
<feature type="domain" description="DUF7282" evidence="5">
    <location>
        <begin position="495"/>
        <end position="608"/>
    </location>
</feature>
<proteinExistence type="predicted"/>
<dbReference type="Proteomes" id="UP000006469">
    <property type="component" value="Chromosome"/>
</dbReference>
<feature type="domain" description="DUF7282" evidence="5">
    <location>
        <begin position="29"/>
        <end position="141"/>
    </location>
</feature>
<evidence type="ECO:0000256" key="2">
    <source>
        <dbReference type="SAM" id="MobiDB-lite"/>
    </source>
</evidence>
<dbReference type="EMBL" id="AOLO01000010">
    <property type="protein sequence ID" value="ELZ99756.1"/>
    <property type="molecule type" value="Genomic_DNA"/>
</dbReference>
<dbReference type="HOGENOM" id="CLU_409188_0_0_2"/>
<dbReference type="Pfam" id="PF23951">
    <property type="entry name" value="DUF7282"/>
    <property type="match status" value="5"/>
</dbReference>
<reference evidence="8 11" key="5">
    <citation type="submission" date="2019-04" db="EMBL/GenBank/DDBJ databases">
        <title>Methylomes of two halophilic Archaea, Haloarcula marismortui and Haloferax mediterranei.</title>
        <authorList>
            <person name="DasSarma S."/>
            <person name="DasSarma P."/>
            <person name="DasSarma S."/>
            <person name="Fomenkov A."/>
            <person name="Vincze T."/>
            <person name="Anton B.P."/>
            <person name="Roberts R.J."/>
        </authorList>
    </citation>
    <scope>NUCLEOTIDE SEQUENCE [LARGE SCALE GENOMIC DNA]</scope>
    <source>
        <strain evidence="8">ATCC 33500</strain>
        <strain evidence="11">ATCC 33500 / DSM 1411 / JCM 8866 / NBRC 14739 / NCIMB 2177 / R-4</strain>
    </source>
</reference>
<dbReference type="InterPro" id="IPR026371">
    <property type="entry name" value="PGF_CTERM"/>
</dbReference>
<protein>
    <submittedName>
        <fullName evidence="8">PGF-CTERM sorting domain-containing protein</fullName>
    </submittedName>
</protein>
<evidence type="ECO:0000313" key="10">
    <source>
        <dbReference type="Proteomes" id="UP000011603"/>
    </source>
</evidence>
<reference evidence="7 10" key="3">
    <citation type="journal article" date="2014" name="PLoS Genet.">
        <title>Phylogenetically driven sequencing of extremely halophilic archaea reveals strategies for static and dynamic osmo-response.</title>
        <authorList>
            <person name="Becker E.A."/>
            <person name="Seitzer P.M."/>
            <person name="Tritt A."/>
            <person name="Larsen D."/>
            <person name="Krusor M."/>
            <person name="Yao A.I."/>
            <person name="Wu D."/>
            <person name="Madern D."/>
            <person name="Eisen J.A."/>
            <person name="Darling A.E."/>
            <person name="Facciotti M.T."/>
        </authorList>
    </citation>
    <scope>NUCLEOTIDE SEQUENCE [LARGE SCALE GENOMIC DNA]</scope>
    <source>
        <strain evidence="7">ATCC 33500</strain>
        <strain evidence="10">ATCC 33500 / DSM 1411 / JCM 8866 / NBRC 14739 / NCIMB 2177 / R-4</strain>
    </source>
</reference>
<gene>
    <name evidence="6" type="ordered locus">HFX_2101</name>
    <name evidence="7" type="ORF">C439_12309</name>
    <name evidence="8" type="ORF">E6P09_01185</name>
</gene>
<dbReference type="EMBL" id="CP039139">
    <property type="protein sequence ID" value="QCQ73962.1"/>
    <property type="molecule type" value="Genomic_DNA"/>
</dbReference>
<evidence type="ECO:0000313" key="9">
    <source>
        <dbReference type="Proteomes" id="UP000006469"/>
    </source>
</evidence>
<organism evidence="6 9">
    <name type="scientific">Haloferax mediterranei (strain ATCC 33500 / DSM 1411 / JCM 8866 / NBRC 14739 / NCIMB 2177 / R-4)</name>
    <name type="common">Halobacterium mediterranei</name>
    <dbReference type="NCBI Taxonomy" id="523841"/>
    <lineage>
        <taxon>Archaea</taxon>
        <taxon>Methanobacteriati</taxon>
        <taxon>Methanobacteriota</taxon>
        <taxon>Stenosarchaea group</taxon>
        <taxon>Halobacteria</taxon>
        <taxon>Halobacteriales</taxon>
        <taxon>Haloferacaceae</taxon>
        <taxon>Haloferax</taxon>
    </lineage>
</organism>
<keyword evidence="3" id="KW-0812">Transmembrane</keyword>
<dbReference type="GO" id="GO:0030115">
    <property type="term" value="C:S-layer"/>
    <property type="evidence" value="ECO:0007669"/>
    <property type="project" value="UniProtKB-SubCell"/>
</dbReference>
<keyword evidence="10" id="KW-1185">Reference proteome</keyword>
<reference evidence="6" key="1">
    <citation type="journal article" date="2012" name="Appl. Environ. Microbiol.">
        <title>Identification of the haloarchaeal phasin (PhaP) that functions in polyhydroxyalkanoate accumulation and granule formation in Haloferax mediterranei.</title>
        <authorList>
            <person name="Cai S."/>
            <person name="Cai L."/>
            <person name="Liu H."/>
            <person name="Liu X."/>
            <person name="Han J."/>
            <person name="Zhou J."/>
            <person name="Xiang H."/>
        </authorList>
    </citation>
    <scope>NUCLEOTIDE SEQUENCE</scope>
    <source>
        <strain evidence="6">CGMCC 1.2087</strain>
    </source>
</reference>
<feature type="domain" description="DUF7282" evidence="5">
    <location>
        <begin position="145"/>
        <end position="257"/>
    </location>
</feature>
<dbReference type="GO" id="GO:0005886">
    <property type="term" value="C:plasma membrane"/>
    <property type="evidence" value="ECO:0007669"/>
    <property type="project" value="UniProtKB-SubCell"/>
</dbReference>
<feature type="compositionally biased region" description="Low complexity" evidence="2">
    <location>
        <begin position="611"/>
        <end position="621"/>
    </location>
</feature>
<accession>I3R6D2</accession>
<evidence type="ECO:0000256" key="3">
    <source>
        <dbReference type="SAM" id="Phobius"/>
    </source>
</evidence>
<dbReference type="AlphaFoldDB" id="I3R6D2"/>
<feature type="domain" description="DUF7282" evidence="5">
    <location>
        <begin position="263"/>
        <end position="374"/>
    </location>
</feature>
<dbReference type="PATRIC" id="fig|523841.21.peg.2485"/>
<dbReference type="eggNOG" id="arCOG10180">
    <property type="taxonomic scope" value="Archaea"/>
</dbReference>
<dbReference type="Proteomes" id="UP000299011">
    <property type="component" value="Chromosome"/>
</dbReference>
<feature type="domain" description="DUF7282" evidence="5">
    <location>
        <begin position="379"/>
        <end position="490"/>
    </location>
</feature>
<keyword evidence="3" id="KW-1133">Transmembrane helix</keyword>
<dbReference type="Pfam" id="PF18204">
    <property type="entry name" value="PGF-CTERM"/>
    <property type="match status" value="1"/>
</dbReference>
<feature type="domain" description="PGF-CTERM archaeal protein-sorting signal" evidence="4">
    <location>
        <begin position="649"/>
        <end position="670"/>
    </location>
</feature>
<evidence type="ECO:0000259" key="4">
    <source>
        <dbReference type="Pfam" id="PF18204"/>
    </source>
</evidence>
<feature type="compositionally biased region" description="Acidic residues" evidence="2">
    <location>
        <begin position="622"/>
        <end position="641"/>
    </location>
</feature>
<dbReference type="PaxDb" id="523841-HFX_2101"/>
<name>I3R6D2_HALMT</name>
<evidence type="ECO:0000313" key="8">
    <source>
        <dbReference type="EMBL" id="QCQ73962.1"/>
    </source>
</evidence>
<keyword evidence="3" id="KW-0472">Membrane</keyword>
<dbReference type="Proteomes" id="UP000011603">
    <property type="component" value="Unassembled WGS sequence"/>
</dbReference>
<evidence type="ECO:0000313" key="11">
    <source>
        <dbReference type="Proteomes" id="UP000299011"/>
    </source>
</evidence>
<evidence type="ECO:0000256" key="1">
    <source>
        <dbReference type="ARBA" id="ARBA00022729"/>
    </source>
</evidence>
<feature type="transmembrane region" description="Helical" evidence="3">
    <location>
        <begin position="650"/>
        <end position="668"/>
    </location>
</feature>
<reference evidence="6 9" key="2">
    <citation type="journal article" date="2012" name="J. Bacteriol.">
        <title>Complete genome sequence of the metabolically versatile halophilic archaeon Haloferax mediterranei, a poly(3-hydroxybutyrate-co-3-hydroxyvalerate) producer.</title>
        <authorList>
            <person name="Han J."/>
            <person name="Zhang F."/>
            <person name="Hou J."/>
            <person name="Liu X."/>
            <person name="Li M."/>
            <person name="Liu H."/>
            <person name="Cai L."/>
            <person name="Zhang B."/>
            <person name="Chen Y."/>
            <person name="Zhou J."/>
            <person name="Hu S."/>
            <person name="Xiang H."/>
        </authorList>
    </citation>
    <scope>NUCLEOTIDE SEQUENCE [LARGE SCALE GENOMIC DNA]</scope>
    <source>
        <strain evidence="9">ATCC 33500 / DSM 1411 / JCM 8866 / NBRC 14739 / NCIMB 2177 / R-4</strain>
        <strain evidence="6">CGMCC 1.2087</strain>
    </source>
</reference>
<dbReference type="EMBL" id="CP001868">
    <property type="protein sequence ID" value="AFK19792.1"/>
    <property type="molecule type" value="Genomic_DNA"/>
</dbReference>
<dbReference type="InterPro" id="IPR055706">
    <property type="entry name" value="Slg1/2_DUF7282"/>
</dbReference>
<reference evidence="6" key="4">
    <citation type="submission" date="2014-05" db="EMBL/GenBank/DDBJ databases">
        <authorList>
            <person name="Wang L."/>
            <person name="Yang H."/>
            <person name="Xiang H."/>
        </authorList>
    </citation>
    <scope>NUCLEOTIDE SEQUENCE</scope>
    <source>
        <strain evidence="6">CGMCC 1.2087</strain>
    </source>
</reference>
<evidence type="ECO:0000259" key="5">
    <source>
        <dbReference type="Pfam" id="PF23951"/>
    </source>
</evidence>
<dbReference type="NCBIfam" id="TIGR04126">
    <property type="entry name" value="PGF_CTERM"/>
    <property type="match status" value="1"/>
</dbReference>
<evidence type="ECO:0000313" key="7">
    <source>
        <dbReference type="EMBL" id="ELZ99756.1"/>
    </source>
</evidence>
<feature type="region of interest" description="Disordered" evidence="2">
    <location>
        <begin position="611"/>
        <end position="645"/>
    </location>
</feature>
<dbReference type="KEGG" id="hme:HFX_2101"/>
<sequence length="671" mass="69616">MRRTLAVLMTLVVVAGGVPVAVTAQQEAASVSFEDQATGGTTVTVDSVTLPEGGFVTIHDASLSDGSVLGSVVGSSTYLDAGTHENVTVHLDDPIDESGTFVAMPHMDTDDDRVYSFVAANGNADGPYTADGGAVVDDAMVNASASVSMTDQPTTGDSVVVDRVELSEGGFVTIHDATVTEGEVFESIRGTSAYLEAGVHENVRVELDAPVTENTTLVPMAHMDTDGDETYTFPESEGETDGPYTADGSAVVDTAMVMPSDTASVNYSAQATGGYSIVVESAYLPDGGFVTVHDGTVTEGKVFESIRGTSAYLEPGLHRDVRVTLDSPLNETTTVVPMAHMDTDGDETYTFPESEGENDGPYTANGGAVIDSGNATVSASVDYTMKSSDGTTVVVDRVELSEGGFVVIHDPALSGGAVFDSVIGTSEYLSTGVHEDVVVTLDEPIRSSQVLTPMAHMDTDGDEMYTFEESDGEADGPYTADGGAVVASAHTSVSAVVTAVDQSGDGTTVTVESVTLHDGGFVTIHDATVTDGEVFESVRGTSEYLEPGTHENVEITLDTPLEESGTLVPMAHRDTNGNEAYDFLTSEGADDGPYVANGSAVVDTAAYTVEGTDTGTPMETETMTDDEMTDDEMGDMTDEPTTDSSAEAPGFGLVVALIALVAAALIAARRR</sequence>
<keyword evidence="1" id="KW-0732">Signal</keyword>